<gene>
    <name evidence="2" type="ORF">PNK_0749</name>
</gene>
<keyword evidence="3" id="KW-1185">Reference proteome</keyword>
<sequence>MCFSAEASFTAAAVLGTIGATTLKNCSSRSQFFLAAIPFLFAIQQLSEGVLWLQLTNQWSGSGASYHAKKVFLTFAFLIWPVWIPLALACVEKVAWRRHLIFLDLACGILLSLLNLSYAMQQDISVKIINHSLQYVGNAPSQTILYPFIVLIPCFLSSVRSMWIFGILIALAYGVADYYYTSTFVSVWCFFSAIVSLVIYKIIKNNQVGLEKSTNT</sequence>
<evidence type="ECO:0000313" key="2">
    <source>
        <dbReference type="EMBL" id="CUI16375.1"/>
    </source>
</evidence>
<dbReference type="STRING" id="389348.PNK_0749"/>
<dbReference type="PATRIC" id="fig|389348.3.peg.818"/>
<name>A0A0U5JB76_9BACT</name>
<evidence type="ECO:0000313" key="3">
    <source>
        <dbReference type="Proteomes" id="UP000069902"/>
    </source>
</evidence>
<feature type="transmembrane region" description="Helical" evidence="1">
    <location>
        <begin position="100"/>
        <end position="119"/>
    </location>
</feature>
<dbReference type="InParanoid" id="A0A0U5JB76"/>
<feature type="transmembrane region" description="Helical" evidence="1">
    <location>
        <begin position="185"/>
        <end position="203"/>
    </location>
</feature>
<proteinExistence type="predicted"/>
<keyword evidence="1" id="KW-1133">Transmembrane helix</keyword>
<dbReference type="KEGG" id="pnl:PNK_0749"/>
<protein>
    <submittedName>
        <fullName evidence="2">Hypothetical membrane protein</fullName>
    </submittedName>
</protein>
<dbReference type="RefSeq" id="WP_059060384.1">
    <property type="nucleotide sequence ID" value="NZ_LN879502.1"/>
</dbReference>
<dbReference type="EMBL" id="LN879502">
    <property type="protein sequence ID" value="CUI16375.1"/>
    <property type="molecule type" value="Genomic_DNA"/>
</dbReference>
<keyword evidence="1" id="KW-0812">Transmembrane</keyword>
<reference evidence="3" key="1">
    <citation type="submission" date="2015-09" db="EMBL/GenBank/DDBJ databases">
        <authorList>
            <person name="Bertelli C."/>
        </authorList>
    </citation>
    <scope>NUCLEOTIDE SEQUENCE [LARGE SCALE GENOMIC DNA]</scope>
    <source>
        <strain evidence="3">KNic</strain>
    </source>
</reference>
<feature type="transmembrane region" description="Helical" evidence="1">
    <location>
        <begin position="32"/>
        <end position="52"/>
    </location>
</feature>
<evidence type="ECO:0000256" key="1">
    <source>
        <dbReference type="SAM" id="Phobius"/>
    </source>
</evidence>
<organism evidence="2 3">
    <name type="scientific">Candidatus Protochlamydia naegleriophila</name>
    <dbReference type="NCBI Taxonomy" id="389348"/>
    <lineage>
        <taxon>Bacteria</taxon>
        <taxon>Pseudomonadati</taxon>
        <taxon>Chlamydiota</taxon>
        <taxon>Chlamydiia</taxon>
        <taxon>Parachlamydiales</taxon>
        <taxon>Parachlamydiaceae</taxon>
        <taxon>Candidatus Protochlamydia</taxon>
    </lineage>
</organism>
<keyword evidence="1" id="KW-0472">Membrane</keyword>
<dbReference type="InterPro" id="IPR046737">
    <property type="entry name" value="DUF6629"/>
</dbReference>
<dbReference type="AlphaFoldDB" id="A0A0U5JB76"/>
<dbReference type="Pfam" id="PF20334">
    <property type="entry name" value="DUF6629"/>
    <property type="match status" value="1"/>
</dbReference>
<feature type="transmembrane region" description="Helical" evidence="1">
    <location>
        <begin position="72"/>
        <end position="91"/>
    </location>
</feature>
<accession>A0A0U5JB76</accession>
<dbReference type="Proteomes" id="UP000069902">
    <property type="component" value="Chromosome cPNK"/>
</dbReference>